<accession>A0A974DSX0</accession>
<evidence type="ECO:0000313" key="3">
    <source>
        <dbReference type="Proteomes" id="UP000694892"/>
    </source>
</evidence>
<proteinExistence type="predicted"/>
<dbReference type="AlphaFoldDB" id="A0A974DSX0"/>
<feature type="region of interest" description="Disordered" evidence="1">
    <location>
        <begin position="46"/>
        <end position="101"/>
    </location>
</feature>
<gene>
    <name evidence="2" type="ORF">XELAEV_18009757mg</name>
</gene>
<name>A0A974DSX0_XENLA</name>
<reference evidence="3" key="1">
    <citation type="journal article" date="2016" name="Nature">
        <title>Genome evolution in the allotetraploid frog Xenopus laevis.</title>
        <authorList>
            <person name="Session A.M."/>
            <person name="Uno Y."/>
            <person name="Kwon T."/>
            <person name="Chapman J.A."/>
            <person name="Toyoda A."/>
            <person name="Takahashi S."/>
            <person name="Fukui A."/>
            <person name="Hikosaka A."/>
            <person name="Suzuki A."/>
            <person name="Kondo M."/>
            <person name="van Heeringen S.J."/>
            <person name="Quigley I."/>
            <person name="Heinz S."/>
            <person name="Ogino H."/>
            <person name="Ochi H."/>
            <person name="Hellsten U."/>
            <person name="Lyons J.B."/>
            <person name="Simakov O."/>
            <person name="Putnam N."/>
            <person name="Stites J."/>
            <person name="Kuroki Y."/>
            <person name="Tanaka T."/>
            <person name="Michiue T."/>
            <person name="Watanabe M."/>
            <person name="Bogdanovic O."/>
            <person name="Lister R."/>
            <person name="Georgiou G."/>
            <person name="Paranjpe S.S."/>
            <person name="van Kruijsbergen I."/>
            <person name="Shu S."/>
            <person name="Carlson J."/>
            <person name="Kinoshita T."/>
            <person name="Ohta Y."/>
            <person name="Mawaribuchi S."/>
            <person name="Jenkins J."/>
            <person name="Grimwood J."/>
            <person name="Schmutz J."/>
            <person name="Mitros T."/>
            <person name="Mozaffari S.V."/>
            <person name="Suzuki Y."/>
            <person name="Haramoto Y."/>
            <person name="Yamamoto T.S."/>
            <person name="Takagi C."/>
            <person name="Heald R."/>
            <person name="Miller K."/>
            <person name="Haudenschild C."/>
            <person name="Kitzman J."/>
            <person name="Nakayama T."/>
            <person name="Izutsu Y."/>
            <person name="Robert J."/>
            <person name="Fortriede J."/>
            <person name="Burns K."/>
            <person name="Lotay V."/>
            <person name="Karimi K."/>
            <person name="Yasuoka Y."/>
            <person name="Dichmann D.S."/>
            <person name="Flajnik M.F."/>
            <person name="Houston D.W."/>
            <person name="Shendure J."/>
            <person name="DuPasquier L."/>
            <person name="Vize P.D."/>
            <person name="Zorn A.M."/>
            <person name="Ito M."/>
            <person name="Marcotte E.M."/>
            <person name="Wallingford J.B."/>
            <person name="Ito Y."/>
            <person name="Asashima M."/>
            <person name="Ueno N."/>
            <person name="Matsuda Y."/>
            <person name="Veenstra G.J."/>
            <person name="Fujiyama A."/>
            <person name="Harland R.M."/>
            <person name="Taira M."/>
            <person name="Rokhsar D.S."/>
        </authorList>
    </citation>
    <scope>NUCLEOTIDE SEQUENCE [LARGE SCALE GENOMIC DNA]</scope>
    <source>
        <strain evidence="3">J</strain>
    </source>
</reference>
<feature type="compositionally biased region" description="Basic residues" evidence="1">
    <location>
        <begin position="46"/>
        <end position="62"/>
    </location>
</feature>
<dbReference type="EMBL" id="CM004467">
    <property type="protein sequence ID" value="OCT97529.1"/>
    <property type="molecule type" value="Genomic_DNA"/>
</dbReference>
<sequence>MGQSLSLMKSLFLCHGFPGGNNEEAEIYTSRRIYCSWWPEQKSQSHVRTKSNNKVKTPRKPGRSTMVPEQCPMPGRSTMVPEQCPIGSEPNRGQEKLARKPTTRKIRVANGWSAIMVLECEAWSAHLQLPLLYILFTEVSGRLHWNCQRKYLNTDTMR</sequence>
<evidence type="ECO:0000313" key="2">
    <source>
        <dbReference type="EMBL" id="OCT97529.1"/>
    </source>
</evidence>
<organism evidence="2 3">
    <name type="scientific">Xenopus laevis</name>
    <name type="common">African clawed frog</name>
    <dbReference type="NCBI Taxonomy" id="8355"/>
    <lineage>
        <taxon>Eukaryota</taxon>
        <taxon>Metazoa</taxon>
        <taxon>Chordata</taxon>
        <taxon>Craniata</taxon>
        <taxon>Vertebrata</taxon>
        <taxon>Euteleostomi</taxon>
        <taxon>Amphibia</taxon>
        <taxon>Batrachia</taxon>
        <taxon>Anura</taxon>
        <taxon>Pipoidea</taxon>
        <taxon>Pipidae</taxon>
        <taxon>Xenopodinae</taxon>
        <taxon>Xenopus</taxon>
        <taxon>Xenopus</taxon>
    </lineage>
</organism>
<evidence type="ECO:0000256" key="1">
    <source>
        <dbReference type="SAM" id="MobiDB-lite"/>
    </source>
</evidence>
<protein>
    <submittedName>
        <fullName evidence="2">Uncharacterized protein</fullName>
    </submittedName>
</protein>
<dbReference type="Proteomes" id="UP000694892">
    <property type="component" value="Chromosome 1S"/>
</dbReference>